<dbReference type="EMBL" id="DQ489736">
    <property type="protein sequence ID" value="ACA82708.1"/>
    <property type="molecule type" value="Genomic_DNA"/>
</dbReference>
<proteinExistence type="predicted"/>
<dbReference type="Pfam" id="PF14355">
    <property type="entry name" value="Abi_C"/>
    <property type="match status" value="1"/>
</dbReference>
<sequence length="298" mass="34273">MLKQDFSVLQQRKIIDMLIEGDYLPYQTGNNIKDMIVRFGYNHTIDTSELTSRWQIMKALLTQLNQSGQTQGFFDYILSANFLKSAIEAQNNDYKISNIDNDLDRNKLIEQGRKKIQDEFIKAINDEIIYSHKKINYNNHILSITNPSFNQPDVNVIKDKIDSGYISSMLEKAKDDLNDKDYDSVVTKARTILEEVFIQIIEDNNEVVKNNGKIGEYRGKVHEILGMKKSNDWDEKIIRLVSFLNGSVSTIAELRNINSDSHGVSKRTKINEAEAELIINSAVTLGNYYLKVNDRHNN</sequence>
<evidence type="ECO:0000313" key="2">
    <source>
        <dbReference type="EMBL" id="ACA82708.1"/>
    </source>
</evidence>
<keyword evidence="3" id="KW-1185">Reference proteome</keyword>
<name>B1MYV6_LEUCK</name>
<evidence type="ECO:0000313" key="3">
    <source>
        <dbReference type="Proteomes" id="UP000002166"/>
    </source>
</evidence>
<dbReference type="Proteomes" id="UP000002166">
    <property type="component" value="Chromosome"/>
</dbReference>
<dbReference type="eggNOG" id="ENOG502ZB18">
    <property type="taxonomic scope" value="Bacteria"/>
</dbReference>
<dbReference type="KEGG" id="lci:LCK_00880"/>
<gene>
    <name evidence="2" type="ordered locus">LCK_00880</name>
</gene>
<organism evidence="2 3">
    <name type="scientific">Leuconostoc citreum (strain KM20)</name>
    <dbReference type="NCBI Taxonomy" id="349519"/>
    <lineage>
        <taxon>Bacteria</taxon>
        <taxon>Bacillati</taxon>
        <taxon>Bacillota</taxon>
        <taxon>Bacilli</taxon>
        <taxon>Lactobacillales</taxon>
        <taxon>Lactobacillaceae</taxon>
        <taxon>Leuconostoc</taxon>
    </lineage>
</organism>
<dbReference type="AlphaFoldDB" id="B1MYV6"/>
<evidence type="ECO:0000259" key="1">
    <source>
        <dbReference type="Pfam" id="PF14355"/>
    </source>
</evidence>
<dbReference type="InterPro" id="IPR026001">
    <property type="entry name" value="Abi-like_C"/>
</dbReference>
<accession>B1MYV6</accession>
<protein>
    <submittedName>
        <fullName evidence="2">Abortive phage resistance protein</fullName>
    </submittedName>
</protein>
<dbReference type="OrthoDB" id="2266599at2"/>
<dbReference type="RefSeq" id="WP_012305201.1">
    <property type="nucleotide sequence ID" value="NC_010471.1"/>
</dbReference>
<feature type="domain" description="Abortive infection protein-like C-terminal" evidence="1">
    <location>
        <begin position="219"/>
        <end position="290"/>
    </location>
</feature>
<reference evidence="2 3" key="1">
    <citation type="journal article" date="2008" name="J. Bacteriol.">
        <title>Complete genome sequence of Leuconostoc citreum KM20.</title>
        <authorList>
            <person name="Kim J.F."/>
            <person name="Jeong H."/>
            <person name="Lee J.-S."/>
            <person name="Choi S.-H."/>
            <person name="Ha M."/>
            <person name="Hur C.-G."/>
            <person name="Kim J.-S."/>
            <person name="Lee S."/>
            <person name="Park H.-S."/>
            <person name="Park Y.-H."/>
            <person name="Oh T.K."/>
        </authorList>
    </citation>
    <scope>NUCLEOTIDE SEQUENCE [LARGE SCALE GENOMIC DNA]</scope>
    <source>
        <strain evidence="2 3">KM20</strain>
    </source>
</reference>
<dbReference type="HOGENOM" id="CLU_080649_0_0_9"/>